<dbReference type="Proteomes" id="UP001597286">
    <property type="component" value="Unassembled WGS sequence"/>
</dbReference>
<dbReference type="EMBL" id="JBHUFB010000021">
    <property type="protein sequence ID" value="MFD1815500.1"/>
    <property type="molecule type" value="Genomic_DNA"/>
</dbReference>
<evidence type="ECO:0000313" key="2">
    <source>
        <dbReference type="Proteomes" id="UP001597286"/>
    </source>
</evidence>
<name>A0ABW4PEG3_9NOCA</name>
<keyword evidence="2" id="KW-1185">Reference proteome</keyword>
<comment type="caution">
    <text evidence="1">The sequence shown here is derived from an EMBL/GenBank/DDBJ whole genome shotgun (WGS) entry which is preliminary data.</text>
</comment>
<gene>
    <name evidence="1" type="ORF">ACFSJG_25055</name>
</gene>
<proteinExistence type="predicted"/>
<accession>A0ABW4PEG3</accession>
<protein>
    <submittedName>
        <fullName evidence="1">Uncharacterized protein</fullName>
    </submittedName>
</protein>
<organism evidence="1 2">
    <name type="scientific">Rhodococcus gannanensis</name>
    <dbReference type="NCBI Taxonomy" id="1960308"/>
    <lineage>
        <taxon>Bacteria</taxon>
        <taxon>Bacillati</taxon>
        <taxon>Actinomycetota</taxon>
        <taxon>Actinomycetes</taxon>
        <taxon>Mycobacteriales</taxon>
        <taxon>Nocardiaceae</taxon>
        <taxon>Rhodococcus</taxon>
    </lineage>
</organism>
<sequence length="87" mass="9101">MGDVVELRSRAAVMTVEEGTVSGFLDVTVTSAGRGLVRYRGTETWLTIGNLEDTPPATWETAADLADAVEAGMGVRDAAGNTVPFEA</sequence>
<reference evidence="2" key="1">
    <citation type="journal article" date="2019" name="Int. J. Syst. Evol. Microbiol.">
        <title>The Global Catalogue of Microorganisms (GCM) 10K type strain sequencing project: providing services to taxonomists for standard genome sequencing and annotation.</title>
        <authorList>
            <consortium name="The Broad Institute Genomics Platform"/>
            <consortium name="The Broad Institute Genome Sequencing Center for Infectious Disease"/>
            <person name="Wu L."/>
            <person name="Ma J."/>
        </authorList>
    </citation>
    <scope>NUCLEOTIDE SEQUENCE [LARGE SCALE GENOMIC DNA]</scope>
    <source>
        <strain evidence="2">DT72</strain>
    </source>
</reference>
<dbReference type="RefSeq" id="WP_378487961.1">
    <property type="nucleotide sequence ID" value="NZ_JBHUFB010000021.1"/>
</dbReference>
<evidence type="ECO:0000313" key="1">
    <source>
        <dbReference type="EMBL" id="MFD1815500.1"/>
    </source>
</evidence>